<dbReference type="RefSeq" id="WP_034939906.1">
    <property type="nucleotide sequence ID" value="NZ_JFHN01000063.1"/>
</dbReference>
<dbReference type="Gene3D" id="3.40.50.2000">
    <property type="entry name" value="Glycogen Phosphorylase B"/>
    <property type="match status" value="2"/>
</dbReference>
<keyword evidence="2" id="KW-0808">Transferase</keyword>
<accession>A0A014M867</accession>
<feature type="domain" description="Glycosyltransferase subfamily 4-like N-terminal" evidence="1">
    <location>
        <begin position="19"/>
        <end position="188"/>
    </location>
</feature>
<dbReference type="STRING" id="69222.BG55_18075"/>
<name>A0A014M867_9GAMM</name>
<proteinExistence type="predicted"/>
<organism evidence="2 3">
    <name type="scientific">Erwinia mallotivora</name>
    <dbReference type="NCBI Taxonomy" id="69222"/>
    <lineage>
        <taxon>Bacteria</taxon>
        <taxon>Pseudomonadati</taxon>
        <taxon>Pseudomonadota</taxon>
        <taxon>Gammaproteobacteria</taxon>
        <taxon>Enterobacterales</taxon>
        <taxon>Erwiniaceae</taxon>
        <taxon>Erwinia</taxon>
    </lineage>
</organism>
<dbReference type="PANTHER" id="PTHR45947">
    <property type="entry name" value="SULFOQUINOVOSYL TRANSFERASE SQD2"/>
    <property type="match status" value="1"/>
</dbReference>
<evidence type="ECO:0000313" key="3">
    <source>
        <dbReference type="Proteomes" id="UP000019918"/>
    </source>
</evidence>
<evidence type="ECO:0000259" key="1">
    <source>
        <dbReference type="Pfam" id="PF13439"/>
    </source>
</evidence>
<evidence type="ECO:0000313" key="2">
    <source>
        <dbReference type="EMBL" id="EXU74294.1"/>
    </source>
</evidence>
<dbReference type="CDD" id="cd03801">
    <property type="entry name" value="GT4_PimA-like"/>
    <property type="match status" value="1"/>
</dbReference>
<sequence length="390" mass="42607">MRIAYVCADAGIPVFGCKGASVHVQEVLRALIKKGASVVLFASRFGGNPPPDLRSVQLCSLPAIPGKDAQLRARVALESNQQLAEALHQQGPFDLVYERYSLWSYAALEYASRQGWKTVLEVNAPLIEEQRNYRQMVAEEKASQVLRRLMVSAAVIIAVSPGVKAYLNDFFPSAENIHVIANGVDSQRFTPAVRQSLSSVPQDAVVIGFLGTLKPWHGVDTLIAAFAQLHSQRPHTRLLIVGDGPEKARLSEQVADTRLLADVIFTGRVEPAGVPQWLALMDIAVAPYPELAGFYFSPLKIYEYMASGLPVVASRVGHLAEVISHDETGLLVAPDKPAELAKALQQLVDDPAWRKRLGEAACQHVLHRHSWLAVVDEILRLAGLNTGRKA</sequence>
<dbReference type="InterPro" id="IPR028098">
    <property type="entry name" value="Glyco_trans_4-like_N"/>
</dbReference>
<dbReference type="Pfam" id="PF13692">
    <property type="entry name" value="Glyco_trans_1_4"/>
    <property type="match status" value="1"/>
</dbReference>
<comment type="caution">
    <text evidence="2">The sequence shown here is derived from an EMBL/GenBank/DDBJ whole genome shotgun (WGS) entry which is preliminary data.</text>
</comment>
<dbReference type="OrthoDB" id="9815351at2"/>
<dbReference type="Pfam" id="PF13439">
    <property type="entry name" value="Glyco_transf_4"/>
    <property type="match status" value="1"/>
</dbReference>
<keyword evidence="3" id="KW-1185">Reference proteome</keyword>
<dbReference type="InterPro" id="IPR050194">
    <property type="entry name" value="Glycosyltransferase_grp1"/>
</dbReference>
<reference evidence="2 3" key="1">
    <citation type="submission" date="2014-02" db="EMBL/GenBank/DDBJ databases">
        <title>Draft genome of Erwinia mallotivora strain BT-MARDI, a papaya dieback pathogen.</title>
        <authorList>
            <person name="Redzuan R."/>
            <person name="Abu Bakar N."/>
            <person name="Badrun R."/>
            <person name="Mohd Raih M.F."/>
            <person name="Rozano L."/>
            <person name="Mat Amin N."/>
        </authorList>
    </citation>
    <scope>NUCLEOTIDE SEQUENCE [LARGE SCALE GENOMIC DNA]</scope>
    <source>
        <strain evidence="2 3">BT-MARDI</strain>
    </source>
</reference>
<dbReference type="Proteomes" id="UP000019918">
    <property type="component" value="Unassembled WGS sequence"/>
</dbReference>
<dbReference type="GO" id="GO:0016757">
    <property type="term" value="F:glycosyltransferase activity"/>
    <property type="evidence" value="ECO:0007669"/>
    <property type="project" value="TreeGrafter"/>
</dbReference>
<dbReference type="PANTHER" id="PTHR45947:SF3">
    <property type="entry name" value="SULFOQUINOVOSYL TRANSFERASE SQD2"/>
    <property type="match status" value="1"/>
</dbReference>
<dbReference type="PATRIC" id="fig|69222.5.peg.3684"/>
<protein>
    <submittedName>
        <fullName evidence="2">Glycosyl transferase family 1</fullName>
    </submittedName>
</protein>
<gene>
    <name evidence="2" type="ORF">BG55_18075</name>
</gene>
<dbReference type="EMBL" id="JFHN01000063">
    <property type="protein sequence ID" value="EXU74294.1"/>
    <property type="molecule type" value="Genomic_DNA"/>
</dbReference>
<dbReference type="AlphaFoldDB" id="A0A014M867"/>
<dbReference type="SUPFAM" id="SSF53756">
    <property type="entry name" value="UDP-Glycosyltransferase/glycogen phosphorylase"/>
    <property type="match status" value="1"/>
</dbReference>